<comment type="caution">
    <text evidence="1">The sequence shown here is derived from an EMBL/GenBank/DDBJ whole genome shotgun (WGS) entry which is preliminary data.</text>
</comment>
<protein>
    <submittedName>
        <fullName evidence="1">Uncharacterized protein</fullName>
    </submittedName>
</protein>
<name>A0A1F7KAI7_9BACT</name>
<gene>
    <name evidence="1" type="ORF">A2209_04085</name>
</gene>
<proteinExistence type="predicted"/>
<accession>A0A1F7KAI7</accession>
<sequence length="461" mass="52147">MPERFLNKKWKVVNNTKLCGPGCPYECCYCNQELFDRDENGKRNSPYISTKTDAGISVNSKLMVGKTITHRIPDDVLLAELLNFPYYSPETPLLMENFNDPSLDWNHSLKLAAELSNFGHRGEIIYITKGKIAPKYIDRARELVKKGVKLVFIVTYSGLPVAIEPIPAKTRIQSIQRLKAAGLPVIMAMRPMIEGINSNEATINTVLQEAGSYADAITVGGLFVYENTIRNFEQAGHPLDDRYKPDQLTESKIIDDSLRSEIRRVAQSRNLQVPIFDHTSCAVAALSREYYKTNRPDRLAHSIRDNNGGLEHCRQFCPDSQLSCCAKALERPLAEIKSKAEQVLRRLGYPYEIVASNRTGVLYIVNGDLHLSETFFISQETGFHVENLPSYERLSEKTTNALETIGLCGCQFKLILQPNNVWMVILPENQKLISQETIEQLKFHLEKYVRATLNFSLGNVN</sequence>
<dbReference type="AlphaFoldDB" id="A0A1F7KAI7"/>
<evidence type="ECO:0000313" key="2">
    <source>
        <dbReference type="Proteomes" id="UP000178450"/>
    </source>
</evidence>
<evidence type="ECO:0000313" key="1">
    <source>
        <dbReference type="EMBL" id="OGK64853.1"/>
    </source>
</evidence>
<dbReference type="EMBL" id="MGBG01000013">
    <property type="protein sequence ID" value="OGK64853.1"/>
    <property type="molecule type" value="Genomic_DNA"/>
</dbReference>
<organism evidence="1 2">
    <name type="scientific">Candidatus Roizmanbacteria bacterium RIFOXYA1_FULL_41_12</name>
    <dbReference type="NCBI Taxonomy" id="1802082"/>
    <lineage>
        <taxon>Bacteria</taxon>
        <taxon>Candidatus Roizmaniibacteriota</taxon>
    </lineage>
</organism>
<reference evidence="1 2" key="1">
    <citation type="journal article" date="2016" name="Nat. Commun.">
        <title>Thousands of microbial genomes shed light on interconnected biogeochemical processes in an aquifer system.</title>
        <authorList>
            <person name="Anantharaman K."/>
            <person name="Brown C.T."/>
            <person name="Hug L.A."/>
            <person name="Sharon I."/>
            <person name="Castelle C.J."/>
            <person name="Probst A.J."/>
            <person name="Thomas B.C."/>
            <person name="Singh A."/>
            <person name="Wilkins M.J."/>
            <person name="Karaoz U."/>
            <person name="Brodie E.L."/>
            <person name="Williams K.H."/>
            <person name="Hubbard S.S."/>
            <person name="Banfield J.F."/>
        </authorList>
    </citation>
    <scope>NUCLEOTIDE SEQUENCE [LARGE SCALE GENOMIC DNA]</scope>
</reference>
<dbReference type="Proteomes" id="UP000178450">
    <property type="component" value="Unassembled WGS sequence"/>
</dbReference>